<protein>
    <submittedName>
        <fullName evidence="2">Uncharacterized protein</fullName>
    </submittedName>
</protein>
<sequence length="226" mass="23974">MNDFLLVLTGAAISLVSSVTVTWLQARQLRRGELRVAARDSTRQLTGLFIAERDLQGAGPSPALAEAEMMAVAIADRRTRDRMRALIRLLREAGLPELQELSGTKAEPARRVLCDHALEVLGAHFRGERLPALPPQVQKMLDVEDEALNIHAGGAPKPKAPAVSAPAAEAESPAPSRARAGARRKTRAAQESGASGKSGGKSAKAKEGATGTDEDGDEVDSAFWND</sequence>
<reference evidence="3" key="1">
    <citation type="journal article" date="2019" name="Int. J. Syst. Evol. Microbiol.">
        <title>The Global Catalogue of Microorganisms (GCM) 10K type strain sequencing project: providing services to taxonomists for standard genome sequencing and annotation.</title>
        <authorList>
            <consortium name="The Broad Institute Genomics Platform"/>
            <consortium name="The Broad Institute Genome Sequencing Center for Infectious Disease"/>
            <person name="Wu L."/>
            <person name="Ma J."/>
        </authorList>
    </citation>
    <scope>NUCLEOTIDE SEQUENCE [LARGE SCALE GENOMIC DNA]</scope>
    <source>
        <strain evidence="3">TBRC 1826</strain>
    </source>
</reference>
<accession>A0ABV8FTU5</accession>
<dbReference type="Proteomes" id="UP001595847">
    <property type="component" value="Unassembled WGS sequence"/>
</dbReference>
<name>A0ABV8FTU5_9ACTN</name>
<feature type="region of interest" description="Disordered" evidence="1">
    <location>
        <begin position="151"/>
        <end position="226"/>
    </location>
</feature>
<organism evidence="2 3">
    <name type="scientific">Nocardiopsis sediminis</name>
    <dbReference type="NCBI Taxonomy" id="1778267"/>
    <lineage>
        <taxon>Bacteria</taxon>
        <taxon>Bacillati</taxon>
        <taxon>Actinomycetota</taxon>
        <taxon>Actinomycetes</taxon>
        <taxon>Streptosporangiales</taxon>
        <taxon>Nocardiopsidaceae</taxon>
        <taxon>Nocardiopsis</taxon>
    </lineage>
</organism>
<feature type="compositionally biased region" description="Low complexity" evidence="1">
    <location>
        <begin position="152"/>
        <end position="179"/>
    </location>
</feature>
<comment type="caution">
    <text evidence="2">The sequence shown here is derived from an EMBL/GenBank/DDBJ whole genome shotgun (WGS) entry which is preliminary data.</text>
</comment>
<evidence type="ECO:0000256" key="1">
    <source>
        <dbReference type="SAM" id="MobiDB-lite"/>
    </source>
</evidence>
<evidence type="ECO:0000313" key="3">
    <source>
        <dbReference type="Proteomes" id="UP001595847"/>
    </source>
</evidence>
<evidence type="ECO:0000313" key="2">
    <source>
        <dbReference type="EMBL" id="MFC3998026.1"/>
    </source>
</evidence>
<keyword evidence="3" id="KW-1185">Reference proteome</keyword>
<proteinExistence type="predicted"/>
<gene>
    <name evidence="2" type="ORF">ACFOVU_18995</name>
</gene>
<dbReference type="RefSeq" id="WP_378535496.1">
    <property type="nucleotide sequence ID" value="NZ_JBHSBH010000012.1"/>
</dbReference>
<dbReference type="EMBL" id="JBHSBH010000012">
    <property type="protein sequence ID" value="MFC3998026.1"/>
    <property type="molecule type" value="Genomic_DNA"/>
</dbReference>